<keyword evidence="1" id="KW-0472">Membrane</keyword>
<reference evidence="2 3" key="1">
    <citation type="submission" date="2015-07" db="EMBL/GenBank/DDBJ databases">
        <authorList>
            <person name="Kim K.M."/>
        </authorList>
    </citation>
    <scope>NUCLEOTIDE SEQUENCE [LARGE SCALE GENOMIC DNA]</scope>
    <source>
        <strain evidence="2 3">KCTC 12363</strain>
    </source>
</reference>
<evidence type="ECO:0000256" key="1">
    <source>
        <dbReference type="SAM" id="Phobius"/>
    </source>
</evidence>
<keyword evidence="1" id="KW-1133">Transmembrane helix</keyword>
<dbReference type="KEGG" id="camu:CA2015_4622"/>
<organism evidence="2 3">
    <name type="scientific">Cyclobacterium amurskyense</name>
    <dbReference type="NCBI Taxonomy" id="320787"/>
    <lineage>
        <taxon>Bacteria</taxon>
        <taxon>Pseudomonadati</taxon>
        <taxon>Bacteroidota</taxon>
        <taxon>Cytophagia</taxon>
        <taxon>Cytophagales</taxon>
        <taxon>Cyclobacteriaceae</taxon>
        <taxon>Cyclobacterium</taxon>
    </lineage>
</organism>
<dbReference type="EMBL" id="CP012040">
    <property type="protein sequence ID" value="AKP53957.1"/>
    <property type="molecule type" value="Genomic_DNA"/>
</dbReference>
<keyword evidence="1" id="KW-0812">Transmembrane</keyword>
<accession>A0A0H4PZZ7</accession>
<dbReference type="OrthoDB" id="329514at2"/>
<dbReference type="RefSeq" id="WP_048643999.1">
    <property type="nucleotide sequence ID" value="NZ_CAXBGM010000043.1"/>
</dbReference>
<dbReference type="STRING" id="320787.CA2015_4622"/>
<gene>
    <name evidence="2" type="ORF">CA2015_4622</name>
</gene>
<proteinExistence type="predicted"/>
<feature type="transmembrane region" description="Helical" evidence="1">
    <location>
        <begin position="120"/>
        <end position="138"/>
    </location>
</feature>
<dbReference type="Proteomes" id="UP000036520">
    <property type="component" value="Chromosome"/>
</dbReference>
<feature type="transmembrane region" description="Helical" evidence="1">
    <location>
        <begin position="12"/>
        <end position="32"/>
    </location>
</feature>
<keyword evidence="3" id="KW-1185">Reference proteome</keyword>
<dbReference type="AlphaFoldDB" id="A0A0H4PZZ7"/>
<protein>
    <recommendedName>
        <fullName evidence="4">50S ribosomal protein L27</fullName>
    </recommendedName>
</protein>
<feature type="transmembrane region" description="Helical" evidence="1">
    <location>
        <begin position="85"/>
        <end position="108"/>
    </location>
</feature>
<feature type="transmembrane region" description="Helical" evidence="1">
    <location>
        <begin position="44"/>
        <end position="65"/>
    </location>
</feature>
<name>A0A0H4PZZ7_9BACT</name>
<evidence type="ECO:0008006" key="4">
    <source>
        <dbReference type="Google" id="ProtNLM"/>
    </source>
</evidence>
<dbReference type="PATRIC" id="fig|320787.5.peg.5061"/>
<evidence type="ECO:0000313" key="3">
    <source>
        <dbReference type="Proteomes" id="UP000036520"/>
    </source>
</evidence>
<evidence type="ECO:0000313" key="2">
    <source>
        <dbReference type="EMBL" id="AKP53957.1"/>
    </source>
</evidence>
<sequence length="143" mass="15877">MTTGFQHLHSFLAYIVLAGIIFSFISALIGALSGKEFSEKDRKFGLIGMILAHIQLLVGIGVYFLSPVGLSNLSGETMGDSMSRLYALEHPLINIIAIALITIGYSRAKKLTESKSRFRSIYMFYGVAFILILSRIPWDAWLN</sequence>